<name>A0A062ULY1_9PROT</name>
<dbReference type="AlphaFoldDB" id="A0A062ULY1"/>
<gene>
    <name evidence="1" type="ORF">HY30_13830</name>
</gene>
<sequence>MADGKNHCELVENRIHRAFISAPPIGIEKHGLALTARPMCQK</sequence>
<protein>
    <submittedName>
        <fullName evidence="1">Uncharacterized protein</fullName>
    </submittedName>
</protein>
<proteinExistence type="predicted"/>
<dbReference type="STRING" id="1280947.HY30_13830"/>
<evidence type="ECO:0000313" key="1">
    <source>
        <dbReference type="EMBL" id="KCZ59680.1"/>
    </source>
</evidence>
<accession>A0A062ULY1</accession>
<evidence type="ECO:0000313" key="2">
    <source>
        <dbReference type="Proteomes" id="UP000027190"/>
    </source>
</evidence>
<reference evidence="1 2" key="1">
    <citation type="journal article" date="2014" name="Antonie Van Leeuwenhoek">
        <title>Hyphomonas beringensis sp. nov. and Hyphomonas chukchiensis sp. nov., isolated from surface seawater of the Bering Sea and Chukchi Sea.</title>
        <authorList>
            <person name="Li C."/>
            <person name="Lai Q."/>
            <person name="Li G."/>
            <person name="Dong C."/>
            <person name="Wang J."/>
            <person name="Liao Y."/>
            <person name="Shao Z."/>
        </authorList>
    </citation>
    <scope>NUCLEOTIDE SEQUENCE [LARGE SCALE GENOMIC DNA]</scope>
    <source>
        <strain evidence="1 2">BH-BN04-4</strain>
    </source>
</reference>
<dbReference type="PATRIC" id="fig|1280947.3.peg.1091"/>
<keyword evidence="2" id="KW-1185">Reference proteome</keyword>
<dbReference type="Proteomes" id="UP000027190">
    <property type="component" value="Unassembled WGS sequence"/>
</dbReference>
<organism evidence="1 2">
    <name type="scientific">Hyphomonas chukchiensis</name>
    <dbReference type="NCBI Taxonomy" id="1280947"/>
    <lineage>
        <taxon>Bacteria</taxon>
        <taxon>Pseudomonadati</taxon>
        <taxon>Pseudomonadota</taxon>
        <taxon>Alphaproteobacteria</taxon>
        <taxon>Hyphomonadales</taxon>
        <taxon>Hyphomonadaceae</taxon>
        <taxon>Hyphomonas</taxon>
    </lineage>
</organism>
<dbReference type="EMBL" id="AWFG01000013">
    <property type="protein sequence ID" value="KCZ59680.1"/>
    <property type="molecule type" value="Genomic_DNA"/>
</dbReference>
<comment type="caution">
    <text evidence="1">The sequence shown here is derived from an EMBL/GenBank/DDBJ whole genome shotgun (WGS) entry which is preliminary data.</text>
</comment>